<dbReference type="OrthoDB" id="9798761at2"/>
<evidence type="ECO:0000259" key="1">
    <source>
        <dbReference type="Pfam" id="PF03235"/>
    </source>
</evidence>
<dbReference type="AlphaFoldDB" id="R4U1R4"/>
<protein>
    <recommendedName>
        <fullName evidence="1">GmrSD restriction endonucleases N-terminal domain-containing protein</fullName>
    </recommendedName>
</protein>
<dbReference type="PANTHER" id="PTHR39639">
    <property type="entry name" value="CHROMOSOME 16, WHOLE GENOME SHOTGUN SEQUENCE"/>
    <property type="match status" value="1"/>
</dbReference>
<dbReference type="EMBL" id="CP005077">
    <property type="protein sequence ID" value="AGM25262.1"/>
    <property type="molecule type" value="Genomic_DNA"/>
</dbReference>
<sequence length="670" mass="78073">MEEKIKYEVEAKPLSKIIDDLIDKSFEEKNLKSKIVVPRYQRSRVWKKENQERFLDSLKMGYPFGTFIFYEKNDGSFDIVDGYQRLSTIKLFITNPNKFIRHEDIDPDNEINELMNNANISTNKSKVYDELLRYIKDYLINLSKENFEHIQIAEIVNYLKSKLSFLNADTELTEKLNAALKEPILNFTRQVSKLNNIKVPVITCSGNPGALPFIFEQVNTGGIKLNKYDIAGATWSNNKVKCLNTDIIDNIIKKYEADYDDVEKNDNSNDDTTTSGQINRDIDLNSIKKGRNLNLYEYIYGFARLLESKYPELFKPSKKDNSINEAGFIIFNACVGNKIHNISNLNAVIEKRLENWNKGEMLNAFTENIFEAINIVRDSLKVISNFKNNKQKHDYFRPHTVTQLASIITDVFYSLYGFEINNETPKFNSQGIYSVKISEIKNKDWKIIKNKYKKNLIKKYIIDILGNDWQGSGDNRLVSIMQQPGYYMRDIAIEDVVTSANYYFESSLSNDDIVKKNPTEKDKVILSLIYSNAYSFLEANSSQKYEFDHIVSGNYLMNTISEFKKQNKGLPINSIANFALVTKEINILKSNEKWANIKEEIKKLLEKKPELKEKTNAEYLEKSIFLVNNVDFSFYNEKENFDNFSKKYKNFLKTRWNNMKIIFENSLKKL</sequence>
<dbReference type="InterPro" id="IPR004919">
    <property type="entry name" value="GmrSD_N"/>
</dbReference>
<accession>R4U1R4</accession>
<dbReference type="Pfam" id="PF03235">
    <property type="entry name" value="GmrSD_N"/>
    <property type="match status" value="1"/>
</dbReference>
<dbReference type="HOGENOM" id="CLU_474635_0_0_14"/>
<dbReference type="KEGG" id="scr:SCHRY_v1c06860"/>
<name>R4U1R4_9MOLU</name>
<gene>
    <name evidence="2" type="ORF">SCHRY_v1c06860</name>
</gene>
<dbReference type="Proteomes" id="UP000013964">
    <property type="component" value="Chromosome"/>
</dbReference>
<evidence type="ECO:0000313" key="3">
    <source>
        <dbReference type="Proteomes" id="UP000013964"/>
    </source>
</evidence>
<feature type="domain" description="GmrSD restriction endonucleases N-terminal" evidence="1">
    <location>
        <begin position="32"/>
        <end position="231"/>
    </location>
</feature>
<proteinExistence type="predicted"/>
<dbReference type="PANTHER" id="PTHR39639:SF1">
    <property type="entry name" value="DUF262 DOMAIN-CONTAINING PROTEIN"/>
    <property type="match status" value="1"/>
</dbReference>
<keyword evidence="3" id="KW-1185">Reference proteome</keyword>
<evidence type="ECO:0000313" key="2">
    <source>
        <dbReference type="EMBL" id="AGM25262.1"/>
    </source>
</evidence>
<dbReference type="PATRIC" id="fig|1276227.3.peg.692"/>
<dbReference type="RefSeq" id="WP_016339086.1">
    <property type="nucleotide sequence ID" value="NC_021280.1"/>
</dbReference>
<dbReference type="eggNOG" id="COG1479">
    <property type="taxonomic scope" value="Bacteria"/>
</dbReference>
<reference evidence="2 3" key="1">
    <citation type="journal article" date="2013" name="Genome Biol. Evol.">
        <title>Complete genomes of two dipteran-associated spiroplasmas provided insights into the origin, dynamics, and impacts of viral invasion in spiroplasma.</title>
        <authorList>
            <person name="Ku C."/>
            <person name="Lo W.S."/>
            <person name="Chen L.L."/>
            <person name="Kuo C.H."/>
        </authorList>
    </citation>
    <scope>NUCLEOTIDE SEQUENCE [LARGE SCALE GENOMIC DNA]</scope>
    <source>
        <strain evidence="2 3">DF-1</strain>
    </source>
</reference>
<organism evidence="2 3">
    <name type="scientific">Spiroplasma chrysopicola DF-1</name>
    <dbReference type="NCBI Taxonomy" id="1276227"/>
    <lineage>
        <taxon>Bacteria</taxon>
        <taxon>Bacillati</taxon>
        <taxon>Mycoplasmatota</taxon>
        <taxon>Mollicutes</taxon>
        <taxon>Entomoplasmatales</taxon>
        <taxon>Spiroplasmataceae</taxon>
        <taxon>Spiroplasma</taxon>
    </lineage>
</organism>